<accession>A0A0F9CQR2</accession>
<reference evidence="1" key="1">
    <citation type="journal article" date="2015" name="Nature">
        <title>Complex archaea that bridge the gap between prokaryotes and eukaryotes.</title>
        <authorList>
            <person name="Spang A."/>
            <person name="Saw J.H."/>
            <person name="Jorgensen S.L."/>
            <person name="Zaremba-Niedzwiedzka K."/>
            <person name="Martijn J."/>
            <person name="Lind A.E."/>
            <person name="van Eijk R."/>
            <person name="Schleper C."/>
            <person name="Guy L."/>
            <person name="Ettema T.J."/>
        </authorList>
    </citation>
    <scope>NUCLEOTIDE SEQUENCE</scope>
</reference>
<organism evidence="1">
    <name type="scientific">marine sediment metagenome</name>
    <dbReference type="NCBI Taxonomy" id="412755"/>
    <lineage>
        <taxon>unclassified sequences</taxon>
        <taxon>metagenomes</taxon>
        <taxon>ecological metagenomes</taxon>
    </lineage>
</organism>
<dbReference type="AlphaFoldDB" id="A0A0F9CQR2"/>
<protein>
    <submittedName>
        <fullName evidence="1">Uncharacterized protein</fullName>
    </submittedName>
</protein>
<evidence type="ECO:0000313" key="1">
    <source>
        <dbReference type="EMBL" id="KKL51723.1"/>
    </source>
</evidence>
<proteinExistence type="predicted"/>
<gene>
    <name evidence="1" type="ORF">LCGC14_2292650</name>
</gene>
<comment type="caution">
    <text evidence="1">The sequence shown here is derived from an EMBL/GenBank/DDBJ whole genome shotgun (WGS) entry which is preliminary data.</text>
</comment>
<sequence length="65" mass="6647">MADTVFLTTIPALKAYDLGDGTHAMAVANVVVPGGGTDTVFERTDPPLKAIDLGDGTYALAVVLV</sequence>
<dbReference type="EMBL" id="LAZR01032149">
    <property type="protein sequence ID" value="KKL51723.1"/>
    <property type="molecule type" value="Genomic_DNA"/>
</dbReference>
<name>A0A0F9CQR2_9ZZZZ</name>